<evidence type="ECO:0000256" key="2">
    <source>
        <dbReference type="PROSITE-ProRule" id="PRU00284"/>
    </source>
</evidence>
<gene>
    <name evidence="6" type="ORF">MMIC_P0869</name>
</gene>
<dbReference type="OrthoDB" id="5298743at2"/>
<dbReference type="AlphaFoldDB" id="A0A1L8CLY0"/>
<evidence type="ECO:0000256" key="3">
    <source>
        <dbReference type="SAM" id="MobiDB-lite"/>
    </source>
</evidence>
<dbReference type="RefSeq" id="WP_072659236.1">
    <property type="nucleotide sequence ID" value="NZ_BDFD01000005.1"/>
</dbReference>
<dbReference type="PANTHER" id="PTHR32089:SF112">
    <property type="entry name" value="LYSOZYME-LIKE PROTEIN-RELATED"/>
    <property type="match status" value="1"/>
</dbReference>
<dbReference type="STRING" id="1921010.MMIC_P0869"/>
<comment type="caution">
    <text evidence="6">The sequence shown here is derived from an EMBL/GenBank/DDBJ whole genome shotgun (WGS) entry which is preliminary data.</text>
</comment>
<dbReference type="SUPFAM" id="SSF58104">
    <property type="entry name" value="Methyl-accepting chemotaxis protein (MCP) signaling domain"/>
    <property type="match status" value="1"/>
</dbReference>
<evidence type="ECO:0000313" key="6">
    <source>
        <dbReference type="EMBL" id="GAV19911.1"/>
    </source>
</evidence>
<evidence type="ECO:0000259" key="5">
    <source>
        <dbReference type="PROSITE" id="PS50111"/>
    </source>
</evidence>
<accession>A0A1L8CLY0</accession>
<feature type="transmembrane region" description="Helical" evidence="4">
    <location>
        <begin position="23"/>
        <end position="41"/>
    </location>
</feature>
<dbReference type="EMBL" id="BDFD01000005">
    <property type="protein sequence ID" value="GAV19911.1"/>
    <property type="molecule type" value="Genomic_DNA"/>
</dbReference>
<dbReference type="GO" id="GO:0007165">
    <property type="term" value="P:signal transduction"/>
    <property type="evidence" value="ECO:0007669"/>
    <property type="project" value="UniProtKB-KW"/>
</dbReference>
<reference evidence="6 7" key="1">
    <citation type="journal article" date="2017" name="Arch. Microbiol.">
        <title>Mariprofundus micogutta sp. nov., a novel iron-oxidizing zetaproteobacterium isolated from a deep-sea hydrothermal field at the Bayonnaise knoll of the Izu-Ogasawara arc, and a description of Mariprofundales ord. nov. and Zetaproteobacteria classis nov.</title>
        <authorList>
            <person name="Makita H."/>
            <person name="Tanaka E."/>
            <person name="Mitsunobu S."/>
            <person name="Miyazaki M."/>
            <person name="Nunoura T."/>
            <person name="Uematsu K."/>
            <person name="Takaki Y."/>
            <person name="Nishi S."/>
            <person name="Shimamura S."/>
            <person name="Takai K."/>
        </authorList>
    </citation>
    <scope>NUCLEOTIDE SEQUENCE [LARGE SCALE GENOMIC DNA]</scope>
    <source>
        <strain evidence="6 7">ET2</strain>
    </source>
</reference>
<proteinExistence type="predicted"/>
<keyword evidence="7" id="KW-1185">Reference proteome</keyword>
<feature type="transmembrane region" description="Helical" evidence="4">
    <location>
        <begin position="187"/>
        <end position="206"/>
    </location>
</feature>
<dbReference type="InterPro" id="IPR004089">
    <property type="entry name" value="MCPsignal_dom"/>
</dbReference>
<feature type="region of interest" description="Disordered" evidence="3">
    <location>
        <begin position="461"/>
        <end position="481"/>
    </location>
</feature>
<keyword evidence="4" id="KW-1133">Transmembrane helix</keyword>
<organism evidence="6 7">
    <name type="scientific">Mariprofundus micogutta</name>
    <dbReference type="NCBI Taxonomy" id="1921010"/>
    <lineage>
        <taxon>Bacteria</taxon>
        <taxon>Pseudomonadati</taxon>
        <taxon>Pseudomonadota</taxon>
        <taxon>Candidatius Mariprofundia</taxon>
        <taxon>Mariprofundales</taxon>
        <taxon>Mariprofundaceae</taxon>
        <taxon>Mariprofundus</taxon>
    </lineage>
</organism>
<dbReference type="PANTHER" id="PTHR32089">
    <property type="entry name" value="METHYL-ACCEPTING CHEMOTAXIS PROTEIN MCPB"/>
    <property type="match status" value="1"/>
</dbReference>
<evidence type="ECO:0000256" key="4">
    <source>
        <dbReference type="SAM" id="Phobius"/>
    </source>
</evidence>
<keyword evidence="4" id="KW-0472">Membrane</keyword>
<sequence>MEDTGDNKSGKHTSLKQMAGRNFIYSILLFVILVAIIFIAMQREQSSMKNLEKVYVDQFHIEQFRASLSDVVRPLNDFALTASEENFPKLKKAVKAYKDSYAQIKAIDHLTEEHQKALDQVNRLMSEVMDIASDVADKKIPANQADHVTVLAQNLVLATAEKLESIVISLEKVLQEKSAEHDKKAKLQLYAVLGFILLIVILLELFNRRLVRHAQELSKVSSSVAVSAGNMLSVSEGQVDAADQQSKFIHRVIKGLELISDSGHKISATVATMEKNADGTSSFVKGAVAEIKGLDSSIGKVRDVINTSSDKMSIIDQKSNQVLAAIGQILEVAEEANLLALNASIESTGDNSSVTSEVQAMSDQIRQVAEDIRTSVEELKTMAVESAGENSDAAQEIVQSLETCARVSGLMDKTQNVADKTTQTASVIMQASERQNDRNQKILQALKHISELLNISGTKLQESREATKRLSEASESLQNMS</sequence>
<dbReference type="Gene3D" id="1.10.287.950">
    <property type="entry name" value="Methyl-accepting chemotaxis protein"/>
    <property type="match status" value="1"/>
</dbReference>
<evidence type="ECO:0000256" key="1">
    <source>
        <dbReference type="ARBA" id="ARBA00023224"/>
    </source>
</evidence>
<protein>
    <submittedName>
        <fullName evidence="6">Methyl-accepting chemotaxis protein 4</fullName>
    </submittedName>
</protein>
<keyword evidence="1 2" id="KW-0807">Transducer</keyword>
<evidence type="ECO:0000313" key="7">
    <source>
        <dbReference type="Proteomes" id="UP000231632"/>
    </source>
</evidence>
<name>A0A1L8CLY0_9PROT</name>
<feature type="domain" description="Methyl-accepting transducer" evidence="5">
    <location>
        <begin position="220"/>
        <end position="450"/>
    </location>
</feature>
<keyword evidence="4" id="KW-0812">Transmembrane</keyword>
<dbReference type="Proteomes" id="UP000231632">
    <property type="component" value="Unassembled WGS sequence"/>
</dbReference>
<feature type="compositionally biased region" description="Basic and acidic residues" evidence="3">
    <location>
        <begin position="461"/>
        <end position="472"/>
    </location>
</feature>
<dbReference type="PROSITE" id="PS50111">
    <property type="entry name" value="CHEMOTAXIS_TRANSDUC_2"/>
    <property type="match status" value="1"/>
</dbReference>
<dbReference type="GO" id="GO:0016020">
    <property type="term" value="C:membrane"/>
    <property type="evidence" value="ECO:0007669"/>
    <property type="project" value="InterPro"/>
</dbReference>